<dbReference type="EMBL" id="QZWZ01000055">
    <property type="protein sequence ID" value="RJT28154.1"/>
    <property type="molecule type" value="Genomic_DNA"/>
</dbReference>
<feature type="coiled-coil region" evidence="1">
    <location>
        <begin position="11"/>
        <end position="38"/>
    </location>
</feature>
<gene>
    <name evidence="2" type="ORF">D3227_34810</name>
</gene>
<sequence length="60" mass="6931">MQMKGGTMAYNHVLQEEKNALHDEIAEIEEKLKSSRLSPAELAELKKRAEAIRQRLRAIR</sequence>
<dbReference type="AlphaFoldDB" id="A0A3A5K7E3"/>
<name>A0A3A5K7E3_9HYPH</name>
<evidence type="ECO:0000256" key="1">
    <source>
        <dbReference type="SAM" id="Coils"/>
    </source>
</evidence>
<protein>
    <recommendedName>
        <fullName evidence="4">DUF465 domain-containing protein</fullName>
    </recommendedName>
</protein>
<evidence type="ECO:0008006" key="4">
    <source>
        <dbReference type="Google" id="ProtNLM"/>
    </source>
</evidence>
<dbReference type="Proteomes" id="UP000272706">
    <property type="component" value="Unassembled WGS sequence"/>
</dbReference>
<accession>A0A3A5K7E3</accession>
<evidence type="ECO:0000313" key="3">
    <source>
        <dbReference type="Proteomes" id="UP000272706"/>
    </source>
</evidence>
<organism evidence="2 3">
    <name type="scientific">Mesorhizobium waimense</name>
    <dbReference type="NCBI Taxonomy" id="1300307"/>
    <lineage>
        <taxon>Bacteria</taxon>
        <taxon>Pseudomonadati</taxon>
        <taxon>Pseudomonadota</taxon>
        <taxon>Alphaproteobacteria</taxon>
        <taxon>Hyphomicrobiales</taxon>
        <taxon>Phyllobacteriaceae</taxon>
        <taxon>Mesorhizobium</taxon>
    </lineage>
</organism>
<evidence type="ECO:0000313" key="2">
    <source>
        <dbReference type="EMBL" id="RJT28154.1"/>
    </source>
</evidence>
<keyword evidence="1" id="KW-0175">Coiled coil</keyword>
<keyword evidence="3" id="KW-1185">Reference proteome</keyword>
<comment type="caution">
    <text evidence="2">The sequence shown here is derived from an EMBL/GenBank/DDBJ whole genome shotgun (WGS) entry which is preliminary data.</text>
</comment>
<reference evidence="2 3" key="1">
    <citation type="submission" date="2018-09" db="EMBL/GenBank/DDBJ databases">
        <title>Mesorhizobium carmichaelinearum sp. nov. isolated from Carmichaelinea spp. root nodules in New Zealand.</title>
        <authorList>
            <person name="De Meyer S.E."/>
        </authorList>
    </citation>
    <scope>NUCLEOTIDE SEQUENCE [LARGE SCALE GENOMIC DNA]</scope>
    <source>
        <strain evidence="2 3">ICMP19557</strain>
    </source>
</reference>
<proteinExistence type="predicted"/>